<evidence type="ECO:0000256" key="8">
    <source>
        <dbReference type="ARBA" id="ARBA00023098"/>
    </source>
</evidence>
<keyword evidence="4" id="KW-0444">Lipid biosynthesis</keyword>
<comment type="catalytic activity">
    <reaction evidence="9">
        <text>a lipid X + a UDP-2-N,3-O-bis[(3R)-3-hydroxyacyl]-alpha-D-glucosamine = a lipid A disaccharide + UDP + H(+)</text>
        <dbReference type="Rhea" id="RHEA:67828"/>
        <dbReference type="ChEBI" id="CHEBI:15378"/>
        <dbReference type="ChEBI" id="CHEBI:58223"/>
        <dbReference type="ChEBI" id="CHEBI:137748"/>
        <dbReference type="ChEBI" id="CHEBI:176338"/>
        <dbReference type="ChEBI" id="CHEBI:176343"/>
        <dbReference type="EC" id="2.4.1.182"/>
    </reaction>
</comment>
<evidence type="ECO:0000256" key="2">
    <source>
        <dbReference type="ARBA" id="ARBA00012687"/>
    </source>
</evidence>
<dbReference type="eggNOG" id="COG0763">
    <property type="taxonomic scope" value="Bacteria"/>
</dbReference>
<keyword evidence="7 11" id="KW-0808">Transferase</keyword>
<dbReference type="NCBIfam" id="TIGR00215">
    <property type="entry name" value="lpxB"/>
    <property type="match status" value="1"/>
</dbReference>
<evidence type="ECO:0000256" key="9">
    <source>
        <dbReference type="ARBA" id="ARBA00048975"/>
    </source>
</evidence>
<keyword evidence="6 11" id="KW-0328">Glycosyltransferase</keyword>
<keyword evidence="8" id="KW-0443">Lipid metabolism</keyword>
<sequence>MKLFLIAGEESGDIHASNMIRHLKKMADFSFYGTGGNRLKDLGQVQFFHINDMSIIGLDGIIKKAPFIFKMFKTLKRKLLEVNPDAVILVDYPGFNLRFAKFAKENGYKVIYYIVPQIWAWHFSRIKKIQKYVDLALCILPFEEELYKSNGVNAKFVGNPIVNNIEFNFKNKNEFQKKFGLKSDKKVIGIFPGSRKKEIEALISPINDAVEMLGDNYQYLLAKAKNLDIDVFKNYNLSDKIKIIDGYNYDVMKYSDLLWVCSGTATLESALIGTPLILMYKVSKLTEIIGRLVIRTKFIGLPNIIAGEEVVPELIQDELTPENLSKYTSIIFSGYEKYKGYLFQIGKMFNVENPSYQAAKEIYSYLKKYNHK</sequence>
<evidence type="ECO:0000256" key="1">
    <source>
        <dbReference type="ARBA" id="ARBA00002056"/>
    </source>
</evidence>
<reference evidence="11 12" key="1">
    <citation type="journal article" date="2010" name="DNA Res.">
        <title>Bacterial lifestyle in a deep-sea hydrothermal vent chimney revealed by the genome sequence of the thermophilic bacterium Deferribacter desulfuricans SSM1.</title>
        <authorList>
            <person name="Takaki Y."/>
            <person name="Shimamura S."/>
            <person name="Nakagawa S."/>
            <person name="Fukuhara Y."/>
            <person name="Horikawa H."/>
            <person name="Ankai A."/>
            <person name="Harada T."/>
            <person name="Hosoyama A."/>
            <person name="Oguchi A."/>
            <person name="Fukui S."/>
            <person name="Fujita N."/>
            <person name="Takami H."/>
            <person name="Takai K."/>
        </authorList>
    </citation>
    <scope>NUCLEOTIDE SEQUENCE [LARGE SCALE GENOMIC DNA]</scope>
    <source>
        <strain evidence="12">DSM 14783 / JCM 11476 / NBRC 101012 / SSM1</strain>
    </source>
</reference>
<name>D3P8Y8_DEFDS</name>
<evidence type="ECO:0000256" key="5">
    <source>
        <dbReference type="ARBA" id="ARBA00022556"/>
    </source>
</evidence>
<evidence type="ECO:0000313" key="11">
    <source>
        <dbReference type="EMBL" id="BAI81178.1"/>
    </source>
</evidence>
<dbReference type="KEGG" id="ddf:DEFDS_1723"/>
<dbReference type="GO" id="GO:0008915">
    <property type="term" value="F:lipid-A-disaccharide synthase activity"/>
    <property type="evidence" value="ECO:0007669"/>
    <property type="project" value="UniProtKB-UniRule"/>
</dbReference>
<dbReference type="PANTHER" id="PTHR30372:SF4">
    <property type="entry name" value="LIPID-A-DISACCHARIDE SYNTHASE, MITOCHONDRIAL-RELATED"/>
    <property type="match status" value="1"/>
</dbReference>
<proteinExistence type="predicted"/>
<dbReference type="GO" id="GO:0016020">
    <property type="term" value="C:membrane"/>
    <property type="evidence" value="ECO:0007669"/>
    <property type="project" value="GOC"/>
</dbReference>
<protein>
    <recommendedName>
        <fullName evidence="3 10">Lipid-A-disaccharide synthase</fullName>
        <ecNumber evidence="2 10">2.4.1.182</ecNumber>
    </recommendedName>
</protein>
<dbReference type="InterPro" id="IPR003835">
    <property type="entry name" value="Glyco_trans_19"/>
</dbReference>
<gene>
    <name evidence="11" type="primary">lpxB</name>
    <name evidence="11" type="ordered locus">DEFDS_1723</name>
</gene>
<dbReference type="PANTHER" id="PTHR30372">
    <property type="entry name" value="LIPID-A-DISACCHARIDE SYNTHASE"/>
    <property type="match status" value="1"/>
</dbReference>
<evidence type="ECO:0000313" key="12">
    <source>
        <dbReference type="Proteomes" id="UP000001520"/>
    </source>
</evidence>
<dbReference type="AlphaFoldDB" id="D3P8Y8"/>
<accession>D3P8Y8</accession>
<dbReference type="RefSeq" id="WP_013008424.1">
    <property type="nucleotide sequence ID" value="NC_013939.1"/>
</dbReference>
<dbReference type="HOGENOM" id="CLU_036577_3_1_0"/>
<dbReference type="EC" id="2.4.1.182" evidence="2 10"/>
<dbReference type="CAZy" id="GT19">
    <property type="family name" value="Glycosyltransferase Family 19"/>
</dbReference>
<dbReference type="Proteomes" id="UP000001520">
    <property type="component" value="Chromosome"/>
</dbReference>
<dbReference type="Gene3D" id="3.40.50.2000">
    <property type="entry name" value="Glycogen Phosphorylase B"/>
    <property type="match status" value="2"/>
</dbReference>
<keyword evidence="12" id="KW-1185">Reference proteome</keyword>
<organism evidence="11 12">
    <name type="scientific">Deferribacter desulfuricans (strain DSM 14783 / JCM 11476 / NBRC 101012 / SSM1)</name>
    <dbReference type="NCBI Taxonomy" id="639282"/>
    <lineage>
        <taxon>Bacteria</taxon>
        <taxon>Pseudomonadati</taxon>
        <taxon>Deferribacterota</taxon>
        <taxon>Deferribacteres</taxon>
        <taxon>Deferribacterales</taxon>
        <taxon>Deferribacteraceae</taxon>
        <taxon>Deferribacter</taxon>
    </lineage>
</organism>
<evidence type="ECO:0000256" key="3">
    <source>
        <dbReference type="ARBA" id="ARBA00020902"/>
    </source>
</evidence>
<evidence type="ECO:0000256" key="7">
    <source>
        <dbReference type="ARBA" id="ARBA00022679"/>
    </source>
</evidence>
<dbReference type="Pfam" id="PF02684">
    <property type="entry name" value="LpxB"/>
    <property type="match status" value="1"/>
</dbReference>
<dbReference type="GO" id="GO:0009245">
    <property type="term" value="P:lipid A biosynthetic process"/>
    <property type="evidence" value="ECO:0007669"/>
    <property type="project" value="UniProtKB-UniRule"/>
</dbReference>
<dbReference type="OrthoDB" id="9801642at2"/>
<keyword evidence="5" id="KW-0441">Lipid A biosynthesis</keyword>
<dbReference type="GO" id="GO:0005543">
    <property type="term" value="F:phospholipid binding"/>
    <property type="evidence" value="ECO:0007669"/>
    <property type="project" value="TreeGrafter"/>
</dbReference>
<dbReference type="SUPFAM" id="SSF53756">
    <property type="entry name" value="UDP-Glycosyltransferase/glycogen phosphorylase"/>
    <property type="match status" value="1"/>
</dbReference>
<comment type="function">
    <text evidence="1">Condensation of UDP-2,3-diacylglucosamine and 2,3-diacylglucosamine-1-phosphate to form lipid A disaccharide, a precursor of lipid A, a phosphorylated glycolipid that anchors the lipopolysaccharide to the outer membrane of the cell.</text>
</comment>
<dbReference type="EMBL" id="AP011529">
    <property type="protein sequence ID" value="BAI81178.1"/>
    <property type="molecule type" value="Genomic_DNA"/>
</dbReference>
<evidence type="ECO:0000256" key="10">
    <source>
        <dbReference type="NCBIfam" id="TIGR00215"/>
    </source>
</evidence>
<evidence type="ECO:0000256" key="4">
    <source>
        <dbReference type="ARBA" id="ARBA00022516"/>
    </source>
</evidence>
<evidence type="ECO:0000256" key="6">
    <source>
        <dbReference type="ARBA" id="ARBA00022676"/>
    </source>
</evidence>
<dbReference type="STRING" id="639282.DEFDS_1723"/>